<dbReference type="InterPro" id="IPR011032">
    <property type="entry name" value="GroES-like_sf"/>
</dbReference>
<dbReference type="GO" id="GO:0016651">
    <property type="term" value="F:oxidoreductase activity, acting on NAD(P)H"/>
    <property type="evidence" value="ECO:0007669"/>
    <property type="project" value="InterPro"/>
</dbReference>
<feature type="domain" description="Enoyl reductase (ER)" evidence="4">
    <location>
        <begin position="16"/>
        <end position="312"/>
    </location>
</feature>
<name>A0AAV9JT78_9PEZI</name>
<dbReference type="CDD" id="cd08249">
    <property type="entry name" value="enoyl_reductase_like"/>
    <property type="match status" value="1"/>
</dbReference>
<dbReference type="Pfam" id="PF08240">
    <property type="entry name" value="ADH_N"/>
    <property type="match status" value="1"/>
</dbReference>
<dbReference type="EMBL" id="JAVFHQ010000008">
    <property type="protein sequence ID" value="KAK4548241.1"/>
    <property type="molecule type" value="Genomic_DNA"/>
</dbReference>
<dbReference type="Proteomes" id="UP001324427">
    <property type="component" value="Unassembled WGS sequence"/>
</dbReference>
<evidence type="ECO:0000259" key="4">
    <source>
        <dbReference type="SMART" id="SM00829"/>
    </source>
</evidence>
<dbReference type="InterPro" id="IPR013154">
    <property type="entry name" value="ADH-like_N"/>
</dbReference>
<dbReference type="Pfam" id="PF00107">
    <property type="entry name" value="ADH_zinc_N"/>
    <property type="match status" value="1"/>
</dbReference>
<evidence type="ECO:0000313" key="6">
    <source>
        <dbReference type="Proteomes" id="UP001324427"/>
    </source>
</evidence>
<reference evidence="5 6" key="1">
    <citation type="submission" date="2021-11" db="EMBL/GenBank/DDBJ databases">
        <title>Black yeast isolated from Biological Soil Crust.</title>
        <authorList>
            <person name="Kurbessoian T."/>
        </authorList>
    </citation>
    <scope>NUCLEOTIDE SEQUENCE [LARGE SCALE GENOMIC DNA]</scope>
    <source>
        <strain evidence="5 6">CCFEE 5522</strain>
    </source>
</reference>
<dbReference type="InterPro" id="IPR047122">
    <property type="entry name" value="Trans-enoyl_RdTase-like"/>
</dbReference>
<dbReference type="AlphaFoldDB" id="A0AAV9JT78"/>
<evidence type="ECO:0000256" key="2">
    <source>
        <dbReference type="ARBA" id="ARBA00011245"/>
    </source>
</evidence>
<dbReference type="SMART" id="SM00829">
    <property type="entry name" value="PKS_ER"/>
    <property type="match status" value="1"/>
</dbReference>
<comment type="subunit">
    <text evidence="2">Monomer.</text>
</comment>
<dbReference type="SUPFAM" id="SSF50129">
    <property type="entry name" value="GroES-like"/>
    <property type="match status" value="1"/>
</dbReference>
<keyword evidence="3" id="KW-0560">Oxidoreductase</keyword>
<gene>
    <name evidence="5" type="ORF">LTR36_010111</name>
</gene>
<sequence>MANDQTSGNQAAWLDSANKQLRVAEAETPKPGADDVIIRNFAVAVNPVDWKIQDSGAFIKQWPMILGCDVAGEIAEVGSDVKAFKKGDRVLAHATSLLSSNAQEGGFQLYTKSSSKTTALIPGDITYAAASVLPLALDTAIVGLCSPAEEGKGLGLPFPSLDPKPSGKTIVVWGGSSSVGALCIQLATAAGAKVVAVSSSANFDFCKRCGATEVCDYKKADTVVEDVVKAVKSAGGEFAGVYDAISIQDQSYKYTLPVLEKLGGGVLSVVLGGPKDPPSSVKVGNVFGINPLTHPVWEKYITQALEQGKLMCLPEPLVVGKGLEAVQKGLDKNKEGVSARKVVIEL</sequence>
<dbReference type="InterPro" id="IPR036291">
    <property type="entry name" value="NAD(P)-bd_dom_sf"/>
</dbReference>
<evidence type="ECO:0000313" key="5">
    <source>
        <dbReference type="EMBL" id="KAK4548241.1"/>
    </source>
</evidence>
<dbReference type="PANTHER" id="PTHR45348:SF2">
    <property type="entry name" value="ZINC-TYPE ALCOHOL DEHYDROGENASE-LIKE PROTEIN C2E1P3.01"/>
    <property type="match status" value="1"/>
</dbReference>
<dbReference type="PANTHER" id="PTHR45348">
    <property type="entry name" value="HYPOTHETICAL OXIDOREDUCTASE (EUROFUNG)"/>
    <property type="match status" value="1"/>
</dbReference>
<organism evidence="5 6">
    <name type="scientific">Oleoguttula mirabilis</name>
    <dbReference type="NCBI Taxonomy" id="1507867"/>
    <lineage>
        <taxon>Eukaryota</taxon>
        <taxon>Fungi</taxon>
        <taxon>Dikarya</taxon>
        <taxon>Ascomycota</taxon>
        <taxon>Pezizomycotina</taxon>
        <taxon>Dothideomycetes</taxon>
        <taxon>Dothideomycetidae</taxon>
        <taxon>Mycosphaerellales</taxon>
        <taxon>Teratosphaeriaceae</taxon>
        <taxon>Oleoguttula</taxon>
    </lineage>
</organism>
<keyword evidence="6" id="KW-1185">Reference proteome</keyword>
<comment type="similarity">
    <text evidence="1">Belongs to the zinc-containing alcohol dehydrogenase family.</text>
</comment>
<dbReference type="Gene3D" id="3.90.180.10">
    <property type="entry name" value="Medium-chain alcohol dehydrogenases, catalytic domain"/>
    <property type="match status" value="1"/>
</dbReference>
<evidence type="ECO:0000256" key="3">
    <source>
        <dbReference type="ARBA" id="ARBA00023002"/>
    </source>
</evidence>
<dbReference type="SUPFAM" id="SSF51735">
    <property type="entry name" value="NAD(P)-binding Rossmann-fold domains"/>
    <property type="match status" value="1"/>
</dbReference>
<dbReference type="InterPro" id="IPR013149">
    <property type="entry name" value="ADH-like_C"/>
</dbReference>
<protein>
    <recommendedName>
        <fullName evidence="4">Enoyl reductase (ER) domain-containing protein</fullName>
    </recommendedName>
</protein>
<dbReference type="Gene3D" id="3.40.50.720">
    <property type="entry name" value="NAD(P)-binding Rossmann-like Domain"/>
    <property type="match status" value="1"/>
</dbReference>
<accession>A0AAV9JT78</accession>
<dbReference type="InterPro" id="IPR020843">
    <property type="entry name" value="ER"/>
</dbReference>
<evidence type="ECO:0000256" key="1">
    <source>
        <dbReference type="ARBA" id="ARBA00008072"/>
    </source>
</evidence>
<proteinExistence type="inferred from homology"/>
<comment type="caution">
    <text evidence="5">The sequence shown here is derived from an EMBL/GenBank/DDBJ whole genome shotgun (WGS) entry which is preliminary data.</text>
</comment>